<feature type="compositionally biased region" description="Basic and acidic residues" evidence="1">
    <location>
        <begin position="57"/>
        <end position="68"/>
    </location>
</feature>
<evidence type="ECO:0000259" key="2">
    <source>
        <dbReference type="Pfam" id="PF00595"/>
    </source>
</evidence>
<dbReference type="EMBL" id="PQIB02000009">
    <property type="protein sequence ID" value="RLM99831.1"/>
    <property type="molecule type" value="Genomic_DNA"/>
</dbReference>
<dbReference type="STRING" id="4540.A0A3L6RC38"/>
<comment type="caution">
    <text evidence="3">The sequence shown here is derived from an EMBL/GenBank/DDBJ whole genome shotgun (WGS) entry which is preliminary data.</text>
</comment>
<gene>
    <name evidence="3" type="ORF">C2845_PM06G14090</name>
</gene>
<feature type="compositionally biased region" description="Basic residues" evidence="1">
    <location>
        <begin position="1"/>
        <end position="10"/>
    </location>
</feature>
<dbReference type="InterPro" id="IPR036034">
    <property type="entry name" value="PDZ_sf"/>
</dbReference>
<feature type="region of interest" description="Disordered" evidence="1">
    <location>
        <begin position="1"/>
        <end position="73"/>
    </location>
</feature>
<name>A0A3L6RC38_PANMI</name>
<proteinExistence type="predicted"/>
<dbReference type="PANTHER" id="PTHR47389:SF5">
    <property type="entry name" value="OS09G0436700 PROTEIN"/>
    <property type="match status" value="1"/>
</dbReference>
<dbReference type="InterPro" id="IPR001478">
    <property type="entry name" value="PDZ"/>
</dbReference>
<dbReference type="Gene3D" id="2.30.42.10">
    <property type="match status" value="1"/>
</dbReference>
<evidence type="ECO:0000313" key="3">
    <source>
        <dbReference type="EMBL" id="RLM99831.1"/>
    </source>
</evidence>
<dbReference type="SUPFAM" id="SSF50494">
    <property type="entry name" value="Trypsin-like serine proteases"/>
    <property type="match status" value="1"/>
</dbReference>
<feature type="compositionally biased region" description="Basic and acidic residues" evidence="1">
    <location>
        <begin position="15"/>
        <end position="35"/>
    </location>
</feature>
<dbReference type="PANTHER" id="PTHR47389">
    <property type="entry name" value="OS09G0436400 PROTEIN"/>
    <property type="match status" value="1"/>
</dbReference>
<protein>
    <recommendedName>
        <fullName evidence="2">PDZ domain-containing protein</fullName>
    </recommendedName>
</protein>
<evidence type="ECO:0000313" key="4">
    <source>
        <dbReference type="Proteomes" id="UP000275267"/>
    </source>
</evidence>
<feature type="domain" description="PDZ" evidence="2">
    <location>
        <begin position="398"/>
        <end position="436"/>
    </location>
</feature>
<dbReference type="OrthoDB" id="4217619at2759"/>
<sequence length="536" mass="60599">MQRRSHKTSGARRNLVRDDTEGLQRGDAKEARTVREMPFLSDGDSSCSEGRSNANHQRREPVEGESSRTGELSALVEQRAYNLRPRKDDSVTIQRRSELARWREQQTQKRTERKEAEALEQKELREYMERSSIRIKEIMKRMPKRRERDMENRTEIINTDTSGVMEMEKWRPYFETKDFGLLKSTLKGANWAVEELALQAAASVVGLQSLTDGDTDHFFCSGTIVEASGERQKIVTVTNLVKKCPDTYELAEGLTYPVHLLEQGFSSNTEAISFDEICSRDVVTLGRDKEIHALVVNSGKIIPKSSNFDCEELFVSTCRISKAEVGGPLMSFDGKFIGLNYYNHKETPFIPSFIVLKCLQQLKSFRKVVRPWHGLQVRNLFTEGCNAFGNMKTNFLRTTGVIIEKIEDQSSAKASGLNEGDIINRVNGVYFSNAAELGGILLDIGTTYMSDYQNSKQLDGSNMMEICIKFGVRGCGGEKTVVIDKCASSGVNRWPFPKQIIVQKYSKSKKVLEECMKDGGGYVWKLSLDEKNNPCD</sequence>
<accession>A0A3L6RC38</accession>
<dbReference type="Proteomes" id="UP000275267">
    <property type="component" value="Unassembled WGS sequence"/>
</dbReference>
<keyword evidence="4" id="KW-1185">Reference proteome</keyword>
<feature type="compositionally biased region" description="Polar residues" evidence="1">
    <location>
        <begin position="43"/>
        <end position="55"/>
    </location>
</feature>
<dbReference type="InterPro" id="IPR009003">
    <property type="entry name" value="Peptidase_S1_PA"/>
</dbReference>
<dbReference type="SUPFAM" id="SSF50156">
    <property type="entry name" value="PDZ domain-like"/>
    <property type="match status" value="1"/>
</dbReference>
<organism evidence="3 4">
    <name type="scientific">Panicum miliaceum</name>
    <name type="common">Proso millet</name>
    <name type="synonym">Broomcorn millet</name>
    <dbReference type="NCBI Taxonomy" id="4540"/>
    <lineage>
        <taxon>Eukaryota</taxon>
        <taxon>Viridiplantae</taxon>
        <taxon>Streptophyta</taxon>
        <taxon>Embryophyta</taxon>
        <taxon>Tracheophyta</taxon>
        <taxon>Spermatophyta</taxon>
        <taxon>Magnoliopsida</taxon>
        <taxon>Liliopsida</taxon>
        <taxon>Poales</taxon>
        <taxon>Poaceae</taxon>
        <taxon>PACMAD clade</taxon>
        <taxon>Panicoideae</taxon>
        <taxon>Panicodae</taxon>
        <taxon>Paniceae</taxon>
        <taxon>Panicinae</taxon>
        <taxon>Panicum</taxon>
        <taxon>Panicum sect. Panicum</taxon>
    </lineage>
</organism>
<dbReference type="AlphaFoldDB" id="A0A3L6RC38"/>
<evidence type="ECO:0000256" key="1">
    <source>
        <dbReference type="SAM" id="MobiDB-lite"/>
    </source>
</evidence>
<reference evidence="4" key="1">
    <citation type="journal article" date="2019" name="Nat. Commun.">
        <title>The genome of broomcorn millet.</title>
        <authorList>
            <person name="Zou C."/>
            <person name="Miki D."/>
            <person name="Li D."/>
            <person name="Tang Q."/>
            <person name="Xiao L."/>
            <person name="Rajput S."/>
            <person name="Deng P."/>
            <person name="Jia W."/>
            <person name="Huang R."/>
            <person name="Zhang M."/>
            <person name="Sun Y."/>
            <person name="Hu J."/>
            <person name="Fu X."/>
            <person name="Schnable P.S."/>
            <person name="Li F."/>
            <person name="Zhang H."/>
            <person name="Feng B."/>
            <person name="Zhu X."/>
            <person name="Liu R."/>
            <person name="Schnable J.C."/>
            <person name="Zhu J.-K."/>
            <person name="Zhang H."/>
        </authorList>
    </citation>
    <scope>NUCLEOTIDE SEQUENCE [LARGE SCALE GENOMIC DNA]</scope>
</reference>
<dbReference type="Pfam" id="PF00595">
    <property type="entry name" value="PDZ"/>
    <property type="match status" value="1"/>
</dbReference>